<dbReference type="EMBL" id="JACDUT010000004">
    <property type="protein sequence ID" value="MBA2874972.1"/>
    <property type="molecule type" value="Genomic_DNA"/>
</dbReference>
<dbReference type="GO" id="GO:0003677">
    <property type="term" value="F:DNA binding"/>
    <property type="evidence" value="ECO:0007669"/>
    <property type="project" value="UniProtKB-KW"/>
</dbReference>
<evidence type="ECO:0000313" key="2">
    <source>
        <dbReference type="Proteomes" id="UP000523087"/>
    </source>
</evidence>
<name>A0A7V9Z6I3_9BACL</name>
<sequence>MSRELEKALETLAKSKQEGHHQFIQLFEQWNKKFDGQIKEIEKINGQFLKEIEGNLDYMNRWFAKKEKQFAQLFRLFG</sequence>
<evidence type="ECO:0000313" key="1">
    <source>
        <dbReference type="EMBL" id="MBA2874972.1"/>
    </source>
</evidence>
<keyword evidence="1" id="KW-0238">DNA-binding</keyword>
<proteinExistence type="predicted"/>
<protein>
    <submittedName>
        <fullName evidence="1">DNA-binding transcriptional MerR regulator</fullName>
    </submittedName>
</protein>
<dbReference type="AlphaFoldDB" id="A0A7V9Z6I3"/>
<dbReference type="RefSeq" id="WP_181555825.1">
    <property type="nucleotide sequence ID" value="NZ_JACDUT010000004.1"/>
</dbReference>
<organism evidence="1 2">
    <name type="scientific">Thermaerobacillus caldiproteolyticus</name>
    <dbReference type="NCBI Taxonomy" id="247480"/>
    <lineage>
        <taxon>Bacteria</taxon>
        <taxon>Bacillati</taxon>
        <taxon>Bacillota</taxon>
        <taxon>Bacilli</taxon>
        <taxon>Bacillales</taxon>
        <taxon>Anoxybacillaceae</taxon>
        <taxon>Thermaerobacillus</taxon>
    </lineage>
</organism>
<comment type="caution">
    <text evidence="1">The sequence shown here is derived from an EMBL/GenBank/DDBJ whole genome shotgun (WGS) entry which is preliminary data.</text>
</comment>
<keyword evidence="2" id="KW-1185">Reference proteome</keyword>
<accession>A0A7V9Z6I3</accession>
<dbReference type="Proteomes" id="UP000523087">
    <property type="component" value="Unassembled WGS sequence"/>
</dbReference>
<reference evidence="1 2" key="1">
    <citation type="submission" date="2020-07" db="EMBL/GenBank/DDBJ databases">
        <title>Genomic Encyclopedia of Type Strains, Phase IV (KMG-IV): sequencing the most valuable type-strain genomes for metagenomic binning, comparative biology and taxonomic classification.</title>
        <authorList>
            <person name="Goeker M."/>
        </authorList>
    </citation>
    <scope>NUCLEOTIDE SEQUENCE [LARGE SCALE GENOMIC DNA]</scope>
    <source>
        <strain evidence="1 2">DSM 15730</strain>
    </source>
</reference>
<gene>
    <name evidence="1" type="ORF">HNR31_001743</name>
</gene>